<dbReference type="AlphaFoldDB" id="A0A8J6TZI6"/>
<dbReference type="RefSeq" id="WP_216713845.1">
    <property type="nucleotide sequence ID" value="NZ_JACVEL010000003.1"/>
</dbReference>
<evidence type="ECO:0000313" key="2">
    <source>
        <dbReference type="EMBL" id="MBC9812173.1"/>
    </source>
</evidence>
<protein>
    <recommendedName>
        <fullName evidence="4">T9SS type A sorting domain-containing protein</fullName>
    </recommendedName>
</protein>
<dbReference type="EMBL" id="JACVEL010000003">
    <property type="protein sequence ID" value="MBC9812173.1"/>
    <property type="molecule type" value="Genomic_DNA"/>
</dbReference>
<keyword evidence="1" id="KW-0732">Signal</keyword>
<reference evidence="2" key="1">
    <citation type="submission" date="2020-09" db="EMBL/GenBank/DDBJ databases">
        <title>Taishania pollutisoli gen. nov., sp. nov., Isolated from Tetrabromobisphenol A-Contaminated Soil.</title>
        <authorList>
            <person name="Chen Q."/>
        </authorList>
    </citation>
    <scope>NUCLEOTIDE SEQUENCE</scope>
    <source>
        <strain evidence="2">CZZ-1</strain>
    </source>
</reference>
<comment type="caution">
    <text evidence="2">The sequence shown here is derived from an EMBL/GenBank/DDBJ whole genome shotgun (WGS) entry which is preliminary data.</text>
</comment>
<evidence type="ECO:0000256" key="1">
    <source>
        <dbReference type="SAM" id="SignalP"/>
    </source>
</evidence>
<evidence type="ECO:0000313" key="3">
    <source>
        <dbReference type="Proteomes" id="UP000652681"/>
    </source>
</evidence>
<name>A0A8J6TZI6_9FLAO</name>
<evidence type="ECO:0008006" key="4">
    <source>
        <dbReference type="Google" id="ProtNLM"/>
    </source>
</evidence>
<proteinExistence type="predicted"/>
<keyword evidence="3" id="KW-1185">Reference proteome</keyword>
<feature type="chain" id="PRO_5035145375" description="T9SS type A sorting domain-containing protein" evidence="1">
    <location>
        <begin position="25"/>
        <end position="328"/>
    </location>
</feature>
<sequence>MRKSFYTQCVTAVVLLIISQSVTAQFEGGQGSGHDTLDFYNAGCNSFLGDSNSGYVAEHNPSGGNCNMFVGDSSSGHFTSEPALSVCSMFIGGDYSGQNTTDYVNPYTCAQFTESPNGGSGHSSRNFTSDNPDCAIIALAIEASPLFGEIIDGKGRLYWETYTERNNMGFELQKTYDGQVWETIGWLNGAGSSSSRLEYEFVDPNLSSTGQYYRFKQLDFDGVFTYSNTVFLNLDAPASLEDIFVLYPNPNTSSNALKLKGWVQKDWDVQLTISDPTGRILFNDKHIFGPGTEVFEFPVDFFVPGTYYLFLKPEDMTVGLQIPFVIMN</sequence>
<feature type="signal peptide" evidence="1">
    <location>
        <begin position="1"/>
        <end position="24"/>
    </location>
</feature>
<gene>
    <name evidence="2" type="ORF">H9Y05_06735</name>
</gene>
<dbReference type="Proteomes" id="UP000652681">
    <property type="component" value="Unassembled WGS sequence"/>
</dbReference>
<organism evidence="2 3">
    <name type="scientific">Taishania pollutisoli</name>
    <dbReference type="NCBI Taxonomy" id="2766479"/>
    <lineage>
        <taxon>Bacteria</taxon>
        <taxon>Pseudomonadati</taxon>
        <taxon>Bacteroidota</taxon>
        <taxon>Flavobacteriia</taxon>
        <taxon>Flavobacteriales</taxon>
        <taxon>Crocinitomicaceae</taxon>
        <taxon>Taishania</taxon>
    </lineage>
</organism>
<accession>A0A8J6TZI6</accession>